<accession>A0A3Q7HA03</accession>
<dbReference type="Gramene" id="Solyc07g043670.1.1">
    <property type="protein sequence ID" value="Solyc07g043670.1.1.1"/>
    <property type="gene ID" value="Solyc07g043670.1"/>
</dbReference>
<name>A0A3Q7HA03_SOLLC</name>
<dbReference type="OMA" id="TSYYPLA"/>
<evidence type="ECO:0000313" key="4">
    <source>
        <dbReference type="EnsemblPlants" id="Solyc07g043670.1.1.1"/>
    </source>
</evidence>
<dbReference type="GeneID" id="101246842"/>
<dbReference type="PANTHER" id="PTHR31623:SF56">
    <property type="entry name" value="ACYLSUGAR ACYLTRANSFERASE 3"/>
    <property type="match status" value="1"/>
</dbReference>
<comment type="similarity">
    <text evidence="1">Belongs to the plant acyltransferase family.</text>
</comment>
<dbReference type="InterPro" id="IPR023213">
    <property type="entry name" value="CAT-like_dom_sf"/>
</dbReference>
<dbReference type="PANTHER" id="PTHR31623">
    <property type="entry name" value="F21J9.9"/>
    <property type="match status" value="1"/>
</dbReference>
<keyword evidence="2" id="KW-0808">Transferase</keyword>
<evidence type="ECO:0000256" key="2">
    <source>
        <dbReference type="ARBA" id="ARBA00022679"/>
    </source>
</evidence>
<dbReference type="Gene3D" id="3.30.559.10">
    <property type="entry name" value="Chloramphenicol acetyltransferase-like domain"/>
    <property type="match status" value="2"/>
</dbReference>
<dbReference type="InParanoid" id="A0A3Q7HA03"/>
<organism evidence="4">
    <name type="scientific">Solanum lycopersicum</name>
    <name type="common">Tomato</name>
    <name type="synonym">Lycopersicon esculentum</name>
    <dbReference type="NCBI Taxonomy" id="4081"/>
    <lineage>
        <taxon>Eukaryota</taxon>
        <taxon>Viridiplantae</taxon>
        <taxon>Streptophyta</taxon>
        <taxon>Embryophyta</taxon>
        <taxon>Tracheophyta</taxon>
        <taxon>Spermatophyta</taxon>
        <taxon>Magnoliopsida</taxon>
        <taxon>eudicotyledons</taxon>
        <taxon>Gunneridae</taxon>
        <taxon>Pentapetalae</taxon>
        <taxon>asterids</taxon>
        <taxon>lamiids</taxon>
        <taxon>Solanales</taxon>
        <taxon>Solanaceae</taxon>
        <taxon>Solanoideae</taxon>
        <taxon>Solaneae</taxon>
        <taxon>Solanum</taxon>
        <taxon>Solanum subgen. Lycopersicon</taxon>
    </lineage>
</organism>
<proteinExistence type="inferred from homology"/>
<dbReference type="SMR" id="A0A3Q7HA03"/>
<dbReference type="KEGG" id="sly:101246842"/>
<keyword evidence="3" id="KW-0012">Acyltransferase</keyword>
<reference evidence="4" key="2">
    <citation type="submission" date="2019-01" db="UniProtKB">
        <authorList>
            <consortium name="EnsemblPlants"/>
        </authorList>
    </citation>
    <scope>IDENTIFICATION</scope>
    <source>
        <strain evidence="4">cv. Heinz 1706</strain>
    </source>
</reference>
<evidence type="ECO:0000313" key="5">
    <source>
        <dbReference type="Proteomes" id="UP000004994"/>
    </source>
</evidence>
<dbReference type="OrthoDB" id="1932220at2759"/>
<dbReference type="PaxDb" id="4081-Solyc07g043670.1.1"/>
<dbReference type="EnsemblPlants" id="Solyc07g043670.1.1">
    <property type="protein sequence ID" value="Solyc07g043670.1.1.1"/>
    <property type="gene ID" value="Solyc07g043670.1"/>
</dbReference>
<evidence type="ECO:0000256" key="3">
    <source>
        <dbReference type="ARBA" id="ARBA00023315"/>
    </source>
</evidence>
<dbReference type="Proteomes" id="UP000004994">
    <property type="component" value="Chromosome 7"/>
</dbReference>
<keyword evidence="5" id="KW-1185">Reference proteome</keyword>
<dbReference type="GO" id="GO:0016746">
    <property type="term" value="F:acyltransferase activity"/>
    <property type="evidence" value="ECO:0007669"/>
    <property type="project" value="UniProtKB-KW"/>
</dbReference>
<dbReference type="AlphaFoldDB" id="A0A3Q7HA03"/>
<protein>
    <recommendedName>
        <fullName evidence="6">Acylsugar acyltransferase 3</fullName>
    </recommendedName>
</protein>
<dbReference type="Pfam" id="PF02458">
    <property type="entry name" value="Transferase"/>
    <property type="match status" value="1"/>
</dbReference>
<evidence type="ECO:0008006" key="6">
    <source>
        <dbReference type="Google" id="ProtNLM"/>
    </source>
</evidence>
<evidence type="ECO:0000256" key="1">
    <source>
        <dbReference type="ARBA" id="ARBA00009861"/>
    </source>
</evidence>
<sequence length="431" mass="47796">MAASQLALISKKIIKPSSPTPLIHRIQKLSIFDQLNPCSYMSYGLFFPKQCHPTLPDDPTHISTILENSLSRALTSYYPLAGTIRDEGLHVECNDVGAKFLQVKIDCPMSQIFDQKSTEAEDLVLPRDLPWTPSKENLVVAQVNHFNCGGIAIGVCVSHKVVDGSSMANFTHHWSTMARNPSAPIPSFQFVGGSHFPPVSSPIAEAILQSKTRGNNTCISKKYLLSRSKINSLKAMIAAESGNKSSSITPSSVEAASAFVYKCIASNSTKPSIFTQSVNLRPIMKKWLPEEFQGNASFLFMAPEISDPADIKLHRLISELRKEKEMYWETTNLMSTLLEKVKLLQNQLERDHDDEVDVYKCTSLSKFIFGQMDYGWGSPTRVCLGSVPINKKIFLTDSQTEDGIEVVVSLKQQQMSALETKSNLLEFASPL</sequence>
<reference evidence="4" key="1">
    <citation type="journal article" date="2012" name="Nature">
        <title>The tomato genome sequence provides insights into fleshy fruit evolution.</title>
        <authorList>
            <consortium name="Tomato Genome Consortium"/>
        </authorList>
    </citation>
    <scope>NUCLEOTIDE SEQUENCE [LARGE SCALE GENOMIC DNA]</scope>
    <source>
        <strain evidence="4">cv. Heinz 1706</strain>
    </source>
</reference>